<proteinExistence type="predicted"/>
<keyword evidence="3" id="KW-1185">Reference proteome</keyword>
<reference evidence="2 3" key="1">
    <citation type="submission" date="2019-06" db="EMBL/GenBank/DDBJ databases">
        <title>Genome Sequence of the Brown Rot Fungal Pathogen Monilinia laxa.</title>
        <authorList>
            <person name="De Miccolis Angelini R.M."/>
            <person name="Landi L."/>
            <person name="Abate D."/>
            <person name="Pollastro S."/>
            <person name="Romanazzi G."/>
            <person name="Faretra F."/>
        </authorList>
    </citation>
    <scope>NUCLEOTIDE SEQUENCE [LARGE SCALE GENOMIC DNA]</scope>
    <source>
        <strain evidence="2 3">Mlax316</strain>
    </source>
</reference>
<gene>
    <name evidence="2" type="ORF">EYC80_006989</name>
</gene>
<evidence type="ECO:0000256" key="1">
    <source>
        <dbReference type="SAM" id="MobiDB-lite"/>
    </source>
</evidence>
<evidence type="ECO:0000313" key="2">
    <source>
        <dbReference type="EMBL" id="KAB8295048.1"/>
    </source>
</evidence>
<evidence type="ECO:0000313" key="3">
    <source>
        <dbReference type="Proteomes" id="UP000326757"/>
    </source>
</evidence>
<sequence>MDISTLPKLTGTLFVHSVLHSNEADMAKYKEVHDKQTALENMADREDAMSKSLFVGFTFRHRKPNTDDDGKVSPRKAIPTDGTFGTML</sequence>
<feature type="region of interest" description="Disordered" evidence="1">
    <location>
        <begin position="64"/>
        <end position="88"/>
    </location>
</feature>
<protein>
    <submittedName>
        <fullName evidence="2">Uncharacterized protein</fullName>
    </submittedName>
</protein>
<comment type="caution">
    <text evidence="2">The sequence shown here is derived from an EMBL/GenBank/DDBJ whole genome shotgun (WGS) entry which is preliminary data.</text>
</comment>
<organism evidence="2 3">
    <name type="scientific">Monilinia laxa</name>
    <name type="common">Brown rot fungus</name>
    <name type="synonym">Sclerotinia laxa</name>
    <dbReference type="NCBI Taxonomy" id="61186"/>
    <lineage>
        <taxon>Eukaryota</taxon>
        <taxon>Fungi</taxon>
        <taxon>Dikarya</taxon>
        <taxon>Ascomycota</taxon>
        <taxon>Pezizomycotina</taxon>
        <taxon>Leotiomycetes</taxon>
        <taxon>Helotiales</taxon>
        <taxon>Sclerotiniaceae</taxon>
        <taxon>Monilinia</taxon>
    </lineage>
</organism>
<accession>A0A5N6JZV1</accession>
<dbReference type="AlphaFoldDB" id="A0A5N6JZV1"/>
<dbReference type="EMBL" id="VIGI01000010">
    <property type="protein sequence ID" value="KAB8295048.1"/>
    <property type="molecule type" value="Genomic_DNA"/>
</dbReference>
<name>A0A5N6JZV1_MONLA</name>
<dbReference type="OrthoDB" id="18472at2759"/>
<dbReference type="Proteomes" id="UP000326757">
    <property type="component" value="Unassembled WGS sequence"/>
</dbReference>